<evidence type="ECO:0000256" key="1">
    <source>
        <dbReference type="ARBA" id="ARBA00001933"/>
    </source>
</evidence>
<dbReference type="InterPro" id="IPR000192">
    <property type="entry name" value="Aminotrans_V_dom"/>
</dbReference>
<dbReference type="NCBIfam" id="NF010611">
    <property type="entry name" value="PRK14012.1"/>
    <property type="match status" value="1"/>
</dbReference>
<dbReference type="Gene3D" id="3.40.640.10">
    <property type="entry name" value="Type I PLP-dependent aspartate aminotransferase-like (Major domain)"/>
    <property type="match status" value="1"/>
</dbReference>
<comment type="pathway">
    <text evidence="10">Cofactor biosynthesis; iron-sulfur cluster biosynthesis.</text>
</comment>
<dbReference type="Pfam" id="PF00266">
    <property type="entry name" value="Aminotran_5"/>
    <property type="match status" value="1"/>
</dbReference>
<dbReference type="HAMAP" id="MF_00331">
    <property type="entry name" value="Cys_desulf_IscS"/>
    <property type="match status" value="1"/>
</dbReference>
<feature type="binding site" evidence="10">
    <location>
        <begin position="74"/>
        <end position="75"/>
    </location>
    <ligand>
        <name>pyridoxal 5'-phosphate</name>
        <dbReference type="ChEBI" id="CHEBI:597326"/>
    </ligand>
</feature>
<dbReference type="SUPFAM" id="SSF53383">
    <property type="entry name" value="PLP-dependent transferases"/>
    <property type="match status" value="1"/>
</dbReference>
<comment type="function">
    <text evidence="10">Master enzyme that delivers sulfur to a number of partners involved in Fe-S cluster assembly, tRNA modification or cofactor biosynthesis. Catalyzes the removal of elemental sulfur atoms from cysteine to produce alanine. Functions as a sulfur delivery protein for Fe-S cluster synthesis onto IscU, an Fe-S scaffold assembly protein, as well as other S acceptor proteins.</text>
</comment>
<feature type="binding site" evidence="10">
    <location>
        <position position="243"/>
    </location>
    <ligand>
        <name>pyridoxal 5'-phosphate</name>
        <dbReference type="ChEBI" id="CHEBI:597326"/>
    </ligand>
</feature>
<dbReference type="Gene3D" id="3.90.1150.10">
    <property type="entry name" value="Aspartate Aminotransferase, domain 1"/>
    <property type="match status" value="1"/>
</dbReference>
<evidence type="ECO:0000256" key="4">
    <source>
        <dbReference type="ARBA" id="ARBA00022714"/>
    </source>
</evidence>
<keyword evidence="3 10" id="KW-0808">Transferase</keyword>
<dbReference type="EC" id="2.8.1.7" evidence="10"/>
<comment type="subunit">
    <text evidence="10">Homodimer. Forms a heterotetramer with IscU, interacts with other sulfur acceptors.</text>
</comment>
<dbReference type="InterPro" id="IPR020578">
    <property type="entry name" value="Aminotrans_V_PyrdxlP_BS"/>
</dbReference>
<evidence type="ECO:0000256" key="11">
    <source>
        <dbReference type="RuleBase" id="RU004504"/>
    </source>
</evidence>
<keyword evidence="8 10" id="KW-0411">Iron-sulfur</keyword>
<evidence type="ECO:0000256" key="9">
    <source>
        <dbReference type="ARBA" id="ARBA00050776"/>
    </source>
</evidence>
<dbReference type="GO" id="GO:0030170">
    <property type="term" value="F:pyridoxal phosphate binding"/>
    <property type="evidence" value="ECO:0007669"/>
    <property type="project" value="UniProtKB-UniRule"/>
</dbReference>
<proteinExistence type="inferred from homology"/>
<dbReference type="PIRSF" id="PIRSF005572">
    <property type="entry name" value="NifS"/>
    <property type="match status" value="1"/>
</dbReference>
<dbReference type="GO" id="GO:0051537">
    <property type="term" value="F:2 iron, 2 sulfur cluster binding"/>
    <property type="evidence" value="ECO:0007669"/>
    <property type="project" value="UniProtKB-UniRule"/>
</dbReference>
<evidence type="ECO:0000313" key="14">
    <source>
        <dbReference type="Proteomes" id="UP000178187"/>
    </source>
</evidence>
<feature type="binding site" evidence="10">
    <location>
        <position position="182"/>
    </location>
    <ligand>
        <name>pyridoxal 5'-phosphate</name>
        <dbReference type="ChEBI" id="CHEBI:597326"/>
    </ligand>
</feature>
<evidence type="ECO:0000256" key="8">
    <source>
        <dbReference type="ARBA" id="ARBA00023014"/>
    </source>
</evidence>
<dbReference type="FunFam" id="3.40.640.10:FF:000003">
    <property type="entry name" value="Cysteine desulfurase IscS"/>
    <property type="match status" value="1"/>
</dbReference>
<evidence type="ECO:0000256" key="3">
    <source>
        <dbReference type="ARBA" id="ARBA00022679"/>
    </source>
</evidence>
<comment type="catalytic activity">
    <reaction evidence="9 10">
        <text>(sulfur carrier)-H + L-cysteine = (sulfur carrier)-SH + L-alanine</text>
        <dbReference type="Rhea" id="RHEA:43892"/>
        <dbReference type="Rhea" id="RHEA-COMP:14737"/>
        <dbReference type="Rhea" id="RHEA-COMP:14739"/>
        <dbReference type="ChEBI" id="CHEBI:29917"/>
        <dbReference type="ChEBI" id="CHEBI:35235"/>
        <dbReference type="ChEBI" id="CHEBI:57972"/>
        <dbReference type="ChEBI" id="CHEBI:64428"/>
        <dbReference type="EC" id="2.8.1.7"/>
    </reaction>
</comment>
<keyword evidence="6 10" id="KW-0663">Pyridoxal phosphate</keyword>
<dbReference type="EMBL" id="MHFR01000048">
    <property type="protein sequence ID" value="OGW96855.1"/>
    <property type="molecule type" value="Genomic_DNA"/>
</dbReference>
<keyword evidence="5 10" id="KW-0479">Metal-binding</keyword>
<dbReference type="InterPro" id="IPR015424">
    <property type="entry name" value="PyrdxlP-dep_Trfase"/>
</dbReference>
<reference evidence="13 14" key="1">
    <citation type="journal article" date="2016" name="Nat. Commun.">
        <title>Thousands of microbial genomes shed light on interconnected biogeochemical processes in an aquifer system.</title>
        <authorList>
            <person name="Anantharaman K."/>
            <person name="Brown C.T."/>
            <person name="Hug L.A."/>
            <person name="Sharon I."/>
            <person name="Castelle C.J."/>
            <person name="Probst A.J."/>
            <person name="Thomas B.C."/>
            <person name="Singh A."/>
            <person name="Wilkins M.J."/>
            <person name="Karaoz U."/>
            <person name="Brodie E.L."/>
            <person name="Williams K.H."/>
            <person name="Hubbard S.S."/>
            <person name="Banfield J.F."/>
        </authorList>
    </citation>
    <scope>NUCLEOTIDE SEQUENCE [LARGE SCALE GENOMIC DNA]</scope>
</reference>
<sequence>MKLPIYLDYQATTPMDPRVLEAMLPYYKEYFGNAASRHHPFGLKAKQAVEDARAKIASFINAEDPEEIIFTSGATESNNFAIRGIAEMYREKGNHMITVATEHKSVLSVCQHLEEKGFKVTYLPVDREGLINLCELKTAITGNTILISVMHANNEIGVIQPIAEIGEMAKAAGIFFHCDAVQSAGKIPFDVRAAGIHLASISAHKMYGPKGIGALYVRKQNPRVRLAPLVYGGGQEMNLRGGTLNVPAIVGFGEAVRIAKTEMAEEAKRVLGLRTELHSMICKGLDCVDLHGSLEKRLPGNLNVSFEFIEGELLFKLINQELAVSSGSACSSTSLEPSYVLKALGVRESLIHTSVRFSLGRFTTSEEIDYAANKIVSVVQELREKSPFYKK</sequence>
<keyword evidence="10" id="KW-0963">Cytoplasm</keyword>
<dbReference type="InterPro" id="IPR015421">
    <property type="entry name" value="PyrdxlP-dep_Trfase_major"/>
</dbReference>
<evidence type="ECO:0000313" key="13">
    <source>
        <dbReference type="EMBL" id="OGW96855.1"/>
    </source>
</evidence>
<feature type="binding site" evidence="10">
    <location>
        <position position="154"/>
    </location>
    <ligand>
        <name>pyridoxal 5'-phosphate</name>
        <dbReference type="ChEBI" id="CHEBI:597326"/>
    </ligand>
</feature>
<evidence type="ECO:0000256" key="5">
    <source>
        <dbReference type="ARBA" id="ARBA00022723"/>
    </source>
</evidence>
<name>A0A1G1KVE7_9BACT</name>
<dbReference type="PANTHER" id="PTHR11601">
    <property type="entry name" value="CYSTEINE DESULFURYLASE FAMILY MEMBER"/>
    <property type="match status" value="1"/>
</dbReference>
<dbReference type="GO" id="GO:1990221">
    <property type="term" value="C:L-cysteine desulfurase complex"/>
    <property type="evidence" value="ECO:0007669"/>
    <property type="project" value="UniProtKB-ARBA"/>
</dbReference>
<evidence type="ECO:0000259" key="12">
    <source>
        <dbReference type="Pfam" id="PF00266"/>
    </source>
</evidence>
<comment type="caution">
    <text evidence="13">The sequence shown here is derived from an EMBL/GenBank/DDBJ whole genome shotgun (WGS) entry which is preliminary data.</text>
</comment>
<dbReference type="UniPathway" id="UPA00266"/>
<evidence type="ECO:0000256" key="2">
    <source>
        <dbReference type="ARBA" id="ARBA00006490"/>
    </source>
</evidence>
<feature type="binding site" evidence="10">
    <location>
        <begin position="202"/>
        <end position="204"/>
    </location>
    <ligand>
        <name>pyridoxal 5'-phosphate</name>
        <dbReference type="ChEBI" id="CHEBI:597326"/>
    </ligand>
</feature>
<dbReference type="InterPro" id="IPR010240">
    <property type="entry name" value="Cys_deSase_IscS"/>
</dbReference>
<evidence type="ECO:0000256" key="6">
    <source>
        <dbReference type="ARBA" id="ARBA00022898"/>
    </source>
</evidence>
<keyword evidence="7 10" id="KW-0408">Iron</keyword>
<dbReference type="GO" id="GO:0031071">
    <property type="term" value="F:cysteine desulfurase activity"/>
    <property type="evidence" value="ECO:0007669"/>
    <property type="project" value="UniProtKB-UniRule"/>
</dbReference>
<comment type="subcellular location">
    <subcellularLocation>
        <location evidence="10">Cytoplasm</location>
    </subcellularLocation>
</comment>
<dbReference type="PANTHER" id="PTHR11601:SF34">
    <property type="entry name" value="CYSTEINE DESULFURASE"/>
    <property type="match status" value="1"/>
</dbReference>
<dbReference type="NCBIfam" id="NF002806">
    <property type="entry name" value="PRK02948.1"/>
    <property type="match status" value="1"/>
</dbReference>
<feature type="modified residue" description="N6-(pyridoxal phosphate)lysine" evidence="10">
    <location>
        <position position="205"/>
    </location>
</feature>
<protein>
    <recommendedName>
        <fullName evidence="10">Cysteine desulfurase IscS</fullName>
        <ecNumber evidence="10">2.8.1.7</ecNumber>
    </recommendedName>
</protein>
<organism evidence="13 14">
    <name type="scientific">Candidatus Danuiimicrobium aquiferis</name>
    <dbReference type="NCBI Taxonomy" id="1801832"/>
    <lineage>
        <taxon>Bacteria</taxon>
        <taxon>Pseudomonadati</taxon>
        <taxon>Candidatus Omnitrophota</taxon>
        <taxon>Candidatus Danuiimicrobium</taxon>
    </lineage>
</organism>
<feature type="active site" description="Cysteine persulfide intermediate" evidence="10">
    <location>
        <position position="330"/>
    </location>
</feature>
<feature type="binding site" description="via persulfide group" evidence="10">
    <location>
        <position position="330"/>
    </location>
    <ligand>
        <name>[2Fe-2S] cluster</name>
        <dbReference type="ChEBI" id="CHEBI:190135"/>
        <note>ligand shared with IscU</note>
    </ligand>
</feature>
<dbReference type="GO" id="GO:0046872">
    <property type="term" value="F:metal ion binding"/>
    <property type="evidence" value="ECO:0007669"/>
    <property type="project" value="UniProtKB-KW"/>
</dbReference>
<comment type="similarity">
    <text evidence="2 10">Belongs to the class-V pyridoxal-phosphate-dependent aminotransferase family. NifS/IscS subfamily.</text>
</comment>
<gene>
    <name evidence="10" type="primary">iscS</name>
    <name evidence="13" type="ORF">A3G33_01750</name>
</gene>
<dbReference type="InterPro" id="IPR015422">
    <property type="entry name" value="PyrdxlP-dep_Trfase_small"/>
</dbReference>
<dbReference type="InterPro" id="IPR016454">
    <property type="entry name" value="Cysteine_dSase"/>
</dbReference>
<accession>A0A1G1KVE7</accession>
<evidence type="ECO:0000256" key="7">
    <source>
        <dbReference type="ARBA" id="ARBA00023004"/>
    </source>
</evidence>
<keyword evidence="4 10" id="KW-0001">2Fe-2S</keyword>
<dbReference type="Proteomes" id="UP000178187">
    <property type="component" value="Unassembled WGS sequence"/>
</dbReference>
<feature type="domain" description="Aminotransferase class V" evidence="12">
    <location>
        <begin position="5"/>
        <end position="370"/>
    </location>
</feature>
<dbReference type="GO" id="GO:0044571">
    <property type="term" value="P:[2Fe-2S] cluster assembly"/>
    <property type="evidence" value="ECO:0007669"/>
    <property type="project" value="UniProtKB-UniRule"/>
</dbReference>
<comment type="cofactor">
    <cofactor evidence="1 10 11">
        <name>pyridoxal 5'-phosphate</name>
        <dbReference type="ChEBI" id="CHEBI:597326"/>
    </cofactor>
</comment>
<dbReference type="PROSITE" id="PS00595">
    <property type="entry name" value="AA_TRANSFER_CLASS_5"/>
    <property type="match status" value="1"/>
</dbReference>
<dbReference type="AlphaFoldDB" id="A0A1G1KVE7"/>
<evidence type="ECO:0000256" key="10">
    <source>
        <dbReference type="HAMAP-Rule" id="MF_00331"/>
    </source>
</evidence>